<comment type="function">
    <text evidence="4 14">Catalyzes ATP-dependent phosphorylation of adenosylcobinamide and addition of GMP to adenosylcobinamide phosphate.</text>
</comment>
<evidence type="ECO:0000256" key="13">
    <source>
        <dbReference type="ARBA" id="ARBA00023134"/>
    </source>
</evidence>
<dbReference type="Pfam" id="PF02283">
    <property type="entry name" value="CobU"/>
    <property type="match status" value="1"/>
</dbReference>
<dbReference type="InterPro" id="IPR003203">
    <property type="entry name" value="CobU/CobP"/>
</dbReference>
<feature type="binding site" evidence="16">
    <location>
        <begin position="15"/>
        <end position="22"/>
    </location>
    <ligand>
        <name>GTP</name>
        <dbReference type="ChEBI" id="CHEBI:37565"/>
    </ligand>
</feature>
<dbReference type="SUPFAM" id="SSF52540">
    <property type="entry name" value="P-loop containing nucleoside triphosphate hydrolases"/>
    <property type="match status" value="1"/>
</dbReference>
<comment type="caution">
    <text evidence="17">The sequence shown here is derived from an EMBL/GenBank/DDBJ whole genome shotgun (WGS) entry which is preliminary data.</text>
</comment>
<dbReference type="RefSeq" id="WP_251262627.1">
    <property type="nucleotide sequence ID" value="NZ_JAMQGP010000009.1"/>
</dbReference>
<dbReference type="NCBIfam" id="NF004469">
    <property type="entry name" value="PRK05800.1"/>
    <property type="match status" value="1"/>
</dbReference>
<sequence>MLNLTQLPCHMLVLGGARSGKSQFAENIIISTNAAPHQVTYVATATVIDDEMEHRIAHHQQSRPSGWALVEEPVSITKVLANKSSSEHLILVDCLTLWLNNLLFNELSDEQIERQVDALCDVIKSSSATIVLVSNEVGQGIVSDNALARRFVDLSGRMNQKLAQAVGTVVLVTAGLPLYLKGGGT</sequence>
<dbReference type="EMBL" id="JAMQGP010000009">
    <property type="protein sequence ID" value="MCM2681143.1"/>
    <property type="molecule type" value="Genomic_DNA"/>
</dbReference>
<dbReference type="GO" id="GO:0008820">
    <property type="term" value="F:cobinamide phosphate guanylyltransferase activity"/>
    <property type="evidence" value="ECO:0007669"/>
    <property type="project" value="UniProtKB-UniRule"/>
</dbReference>
<proteinExistence type="inferred from homology"/>
<keyword evidence="18" id="KW-1185">Reference proteome</keyword>
<comment type="catalytic activity">
    <reaction evidence="3">
        <text>adenosylcob(III)inamide + GTP = adenosylcob(III)inamide phosphate + GDP + H(+)</text>
        <dbReference type="Rhea" id="RHEA:15765"/>
        <dbReference type="ChEBI" id="CHEBI:2480"/>
        <dbReference type="ChEBI" id="CHEBI:15378"/>
        <dbReference type="ChEBI" id="CHEBI:37565"/>
        <dbReference type="ChEBI" id="CHEBI:58189"/>
        <dbReference type="ChEBI" id="CHEBI:58502"/>
        <dbReference type="EC" id="2.7.1.156"/>
    </reaction>
</comment>
<dbReference type="PANTHER" id="PTHR34848">
    <property type="match status" value="1"/>
</dbReference>
<comment type="pathway">
    <text evidence="5 14">Cofactor biosynthesis; adenosylcobalamin biosynthesis; adenosylcobalamin from cob(II)yrinate a,c-diamide: step 6/7.</text>
</comment>
<name>A0AA42B923_9GAMM</name>
<dbReference type="PIRSF" id="PIRSF006135">
    <property type="entry name" value="CobU"/>
    <property type="match status" value="1"/>
</dbReference>
<dbReference type="AlphaFoldDB" id="A0AA42B923"/>
<comment type="pathway">
    <text evidence="6 14">Cofactor biosynthesis; adenosylcobalamin biosynthesis; adenosylcobalamin from cob(II)yrinate a,c-diamide: step 5/7.</text>
</comment>
<protein>
    <recommendedName>
        <fullName evidence="14">Bifunctional adenosylcobalamin biosynthesis protein</fullName>
        <ecNumber evidence="14">2.7.1.156</ecNumber>
        <ecNumber evidence="14">2.7.7.62</ecNumber>
    </recommendedName>
</protein>
<evidence type="ECO:0000256" key="2">
    <source>
        <dbReference type="ARBA" id="ARBA00000711"/>
    </source>
</evidence>
<comment type="similarity">
    <text evidence="7 14">Belongs to the CobU/CobP family.</text>
</comment>
<evidence type="ECO:0000256" key="1">
    <source>
        <dbReference type="ARBA" id="ARBA00000312"/>
    </source>
</evidence>
<evidence type="ECO:0000256" key="9">
    <source>
        <dbReference type="ARBA" id="ARBA00022679"/>
    </source>
</evidence>
<keyword evidence="13 14" id="KW-0342">GTP-binding</keyword>
<evidence type="ECO:0000256" key="11">
    <source>
        <dbReference type="ARBA" id="ARBA00022777"/>
    </source>
</evidence>
<dbReference type="GO" id="GO:0043752">
    <property type="term" value="F:adenosylcobinamide kinase activity"/>
    <property type="evidence" value="ECO:0007669"/>
    <property type="project" value="UniProtKB-EC"/>
</dbReference>
<dbReference type="CDD" id="cd00544">
    <property type="entry name" value="CobU"/>
    <property type="match status" value="1"/>
</dbReference>
<evidence type="ECO:0000256" key="5">
    <source>
        <dbReference type="ARBA" id="ARBA00004692"/>
    </source>
</evidence>
<comment type="catalytic activity">
    <reaction evidence="1 14">
        <text>adenosylcob(III)inamide + ATP = adenosylcob(III)inamide phosphate + ADP + H(+)</text>
        <dbReference type="Rhea" id="RHEA:15769"/>
        <dbReference type="ChEBI" id="CHEBI:2480"/>
        <dbReference type="ChEBI" id="CHEBI:15378"/>
        <dbReference type="ChEBI" id="CHEBI:30616"/>
        <dbReference type="ChEBI" id="CHEBI:58502"/>
        <dbReference type="ChEBI" id="CHEBI:456216"/>
        <dbReference type="EC" id="2.7.1.156"/>
    </reaction>
</comment>
<keyword evidence="9 14" id="KW-0808">Transferase</keyword>
<evidence type="ECO:0000256" key="12">
    <source>
        <dbReference type="ARBA" id="ARBA00022840"/>
    </source>
</evidence>
<keyword evidence="17" id="KW-0548">Nucleotidyltransferase</keyword>
<evidence type="ECO:0000256" key="4">
    <source>
        <dbReference type="ARBA" id="ARBA00003889"/>
    </source>
</evidence>
<evidence type="ECO:0000256" key="6">
    <source>
        <dbReference type="ARBA" id="ARBA00005159"/>
    </source>
</evidence>
<accession>A0AA42B923</accession>
<keyword evidence="12 14" id="KW-0067">ATP-binding</keyword>
<dbReference type="EC" id="2.7.1.156" evidence="14"/>
<dbReference type="InterPro" id="IPR027417">
    <property type="entry name" value="P-loop_NTPase"/>
</dbReference>
<keyword evidence="8 14" id="KW-0169">Cobalamin biosynthesis</keyword>
<evidence type="ECO:0000313" key="18">
    <source>
        <dbReference type="Proteomes" id="UP001165393"/>
    </source>
</evidence>
<feature type="binding site" evidence="16">
    <location>
        <begin position="43"/>
        <end position="45"/>
    </location>
    <ligand>
        <name>GTP</name>
        <dbReference type="ChEBI" id="CHEBI:37565"/>
    </ligand>
</feature>
<dbReference type="GO" id="GO:0005525">
    <property type="term" value="F:GTP binding"/>
    <property type="evidence" value="ECO:0007669"/>
    <property type="project" value="UniProtKB-UniRule"/>
</dbReference>
<reference evidence="17 18" key="1">
    <citation type="journal article" date="2013" name="Antonie Van Leeuwenhoek">
        <title>Echinimonas agarilytica gen. nov., sp. nov., a new gammaproteobacterium isolated from the sea urchin Strongylocentrotus intermedius.</title>
        <authorList>
            <person name="Nedashkovskaya O.I."/>
            <person name="Stenkova A.M."/>
            <person name="Zhukova N.V."/>
            <person name="Van Trappen S."/>
            <person name="Lee J.S."/>
            <person name="Kim S.B."/>
        </authorList>
    </citation>
    <scope>NUCLEOTIDE SEQUENCE [LARGE SCALE GENOMIC DNA]</scope>
    <source>
        <strain evidence="17 18">KMM 6351</strain>
    </source>
</reference>
<feature type="active site" description="GMP-histidine intermediate" evidence="15">
    <location>
        <position position="59"/>
    </location>
</feature>
<feature type="binding site" evidence="16">
    <location>
        <position position="93"/>
    </location>
    <ligand>
        <name>GTP</name>
        <dbReference type="ChEBI" id="CHEBI:37565"/>
    </ligand>
</feature>
<evidence type="ECO:0000256" key="7">
    <source>
        <dbReference type="ARBA" id="ARBA00007490"/>
    </source>
</evidence>
<dbReference type="GO" id="GO:0009236">
    <property type="term" value="P:cobalamin biosynthetic process"/>
    <property type="evidence" value="ECO:0007669"/>
    <property type="project" value="UniProtKB-UniRule"/>
</dbReference>
<evidence type="ECO:0000256" key="3">
    <source>
        <dbReference type="ARBA" id="ARBA00001522"/>
    </source>
</evidence>
<evidence type="ECO:0000256" key="14">
    <source>
        <dbReference type="PIRNR" id="PIRNR006135"/>
    </source>
</evidence>
<dbReference type="PANTHER" id="PTHR34848:SF1">
    <property type="entry name" value="BIFUNCTIONAL ADENOSYLCOBALAMIN BIOSYNTHESIS PROTEIN COBU"/>
    <property type="match status" value="1"/>
</dbReference>
<dbReference type="Proteomes" id="UP001165393">
    <property type="component" value="Unassembled WGS sequence"/>
</dbReference>
<dbReference type="GO" id="GO:0005524">
    <property type="term" value="F:ATP binding"/>
    <property type="evidence" value="ECO:0007669"/>
    <property type="project" value="UniProtKB-UniRule"/>
</dbReference>
<evidence type="ECO:0000256" key="10">
    <source>
        <dbReference type="ARBA" id="ARBA00022741"/>
    </source>
</evidence>
<evidence type="ECO:0000313" key="17">
    <source>
        <dbReference type="EMBL" id="MCM2681143.1"/>
    </source>
</evidence>
<evidence type="ECO:0000256" key="15">
    <source>
        <dbReference type="PIRSR" id="PIRSR006135-1"/>
    </source>
</evidence>
<gene>
    <name evidence="17" type="primary">cobU</name>
    <name evidence="17" type="ORF">NAF29_15945</name>
</gene>
<keyword evidence="10 14" id="KW-0547">Nucleotide-binding</keyword>
<dbReference type="Gene3D" id="3.40.50.300">
    <property type="entry name" value="P-loop containing nucleotide triphosphate hydrolases"/>
    <property type="match status" value="1"/>
</dbReference>
<keyword evidence="11 14" id="KW-0418">Kinase</keyword>
<organism evidence="17 18">
    <name type="scientific">Echinimonas agarilytica</name>
    <dbReference type="NCBI Taxonomy" id="1215918"/>
    <lineage>
        <taxon>Bacteria</taxon>
        <taxon>Pseudomonadati</taxon>
        <taxon>Pseudomonadota</taxon>
        <taxon>Gammaproteobacteria</taxon>
        <taxon>Alteromonadales</taxon>
        <taxon>Echinimonadaceae</taxon>
        <taxon>Echinimonas</taxon>
    </lineage>
</organism>
<dbReference type="EC" id="2.7.7.62" evidence="14"/>
<evidence type="ECO:0000256" key="8">
    <source>
        <dbReference type="ARBA" id="ARBA00022573"/>
    </source>
</evidence>
<evidence type="ECO:0000256" key="16">
    <source>
        <dbReference type="PIRSR" id="PIRSR006135-2"/>
    </source>
</evidence>
<feature type="binding site" evidence="16">
    <location>
        <position position="71"/>
    </location>
    <ligand>
        <name>GTP</name>
        <dbReference type="ChEBI" id="CHEBI:37565"/>
    </ligand>
</feature>
<comment type="catalytic activity">
    <reaction evidence="2 14">
        <text>adenosylcob(III)inamide phosphate + GTP + H(+) = adenosylcob(III)inamide-GDP + diphosphate</text>
        <dbReference type="Rhea" id="RHEA:22712"/>
        <dbReference type="ChEBI" id="CHEBI:15378"/>
        <dbReference type="ChEBI" id="CHEBI:33019"/>
        <dbReference type="ChEBI" id="CHEBI:37565"/>
        <dbReference type="ChEBI" id="CHEBI:58502"/>
        <dbReference type="ChEBI" id="CHEBI:60487"/>
        <dbReference type="EC" id="2.7.7.62"/>
    </reaction>
</comment>